<reference evidence="1 2" key="1">
    <citation type="submission" date="2016-11" db="EMBL/GenBank/DDBJ databases">
        <title>The macronuclear genome of Stentor coeruleus: a giant cell with tiny introns.</title>
        <authorList>
            <person name="Slabodnick M."/>
            <person name="Ruby J.G."/>
            <person name="Reiff S.B."/>
            <person name="Swart E.C."/>
            <person name="Gosai S."/>
            <person name="Prabakaran S."/>
            <person name="Witkowska E."/>
            <person name="Larue G.E."/>
            <person name="Fisher S."/>
            <person name="Freeman R.M."/>
            <person name="Gunawardena J."/>
            <person name="Chu W."/>
            <person name="Stover N.A."/>
            <person name="Gregory B.D."/>
            <person name="Nowacki M."/>
            <person name="Derisi J."/>
            <person name="Roy S.W."/>
            <person name="Marshall W.F."/>
            <person name="Sood P."/>
        </authorList>
    </citation>
    <scope>NUCLEOTIDE SEQUENCE [LARGE SCALE GENOMIC DNA]</scope>
    <source>
        <strain evidence="1">WM001</strain>
    </source>
</reference>
<comment type="caution">
    <text evidence="1">The sequence shown here is derived from an EMBL/GenBank/DDBJ whole genome shotgun (WGS) entry which is preliminary data.</text>
</comment>
<protein>
    <submittedName>
        <fullName evidence="1">Uncharacterized protein</fullName>
    </submittedName>
</protein>
<organism evidence="1 2">
    <name type="scientific">Stentor coeruleus</name>
    <dbReference type="NCBI Taxonomy" id="5963"/>
    <lineage>
        <taxon>Eukaryota</taxon>
        <taxon>Sar</taxon>
        <taxon>Alveolata</taxon>
        <taxon>Ciliophora</taxon>
        <taxon>Postciliodesmatophora</taxon>
        <taxon>Heterotrichea</taxon>
        <taxon>Heterotrichida</taxon>
        <taxon>Stentoridae</taxon>
        <taxon>Stentor</taxon>
    </lineage>
</organism>
<gene>
    <name evidence="1" type="ORF">SteCoe_6996</name>
</gene>
<dbReference type="AlphaFoldDB" id="A0A1R2CNK5"/>
<proteinExistence type="predicted"/>
<evidence type="ECO:0000313" key="1">
    <source>
        <dbReference type="EMBL" id="OMJ90598.1"/>
    </source>
</evidence>
<evidence type="ECO:0000313" key="2">
    <source>
        <dbReference type="Proteomes" id="UP000187209"/>
    </source>
</evidence>
<dbReference type="EMBL" id="MPUH01000099">
    <property type="protein sequence ID" value="OMJ90598.1"/>
    <property type="molecule type" value="Genomic_DNA"/>
</dbReference>
<name>A0A1R2CNK5_9CILI</name>
<sequence length="171" mass="19559">MLWIILLATGVYSECQSGCYSTCLSEYSLNTCSQKCCKFKNIAFENGNVFFIDGDDKILVEMEEVYFDIPKYSVNYKPAQTEVVTSKKSTVQSDPFEGMAFNSVCEKKCSKQCSSQGMKCYNWCSNKYCSVKEPEQSPNYLWYTILGIGVLYLVKKYLISPKYDNGYVKLE</sequence>
<accession>A0A1R2CNK5</accession>
<dbReference type="Proteomes" id="UP000187209">
    <property type="component" value="Unassembled WGS sequence"/>
</dbReference>
<keyword evidence="2" id="KW-1185">Reference proteome</keyword>